<dbReference type="SUPFAM" id="SSF50249">
    <property type="entry name" value="Nucleic acid-binding proteins"/>
    <property type="match status" value="1"/>
</dbReference>
<sequence>MAPWSTTGGLGDVLGGLPPALAVNGSHGMAWSTHAAEATPTSSPTSTLPGASTPSLAMLSSISLEHASLGARQVFEELSLHADIFCNICIGFELPSRMSLGVDQHQPWPPPDDLRLMSCDAELRPTPWPLFNKAERLSVRSSWGRLWKPPWPIQICQQIRFVLTDLAVSWKYMMIPVLGAMAMCASVDLRSIPWPSFSVFHEFTVQWCSVFDRGKCHQLGGILVRKFSGAQKPIASVCHGQLILAAARVIENRTCTTYPFVTPVWVAVVLSGKNLIQWQNLIVNAFGDSVAGSDKKMLFLCGEHTWVSTDEHELEVWIFQLQQPWPPPAVLPLWPLPWPSFSSYAASVHTSLSVVLCYHPPLSVSVGGTDCFDGAHLAAVVVLLVTARILFSEQIEVDHHCVSCWECWKHWLKLLQSAVQVAELNGGRVNDSNGSSVVTINTSQFKVNPDLPVAEELQQWDITEGQNTAFISLSPELSNMSRNYVLETIAQIKDEKVGQSDKPDFITVRAVLSHVRADIFCYLACSLELTGKHATLR</sequence>
<accession>A0A811RQS8</accession>
<evidence type="ECO:0000313" key="3">
    <source>
        <dbReference type="EMBL" id="CAD6272965.1"/>
    </source>
</evidence>
<dbReference type="Gene3D" id="3.40.50.880">
    <property type="match status" value="1"/>
</dbReference>
<dbReference type="InterPro" id="IPR012340">
    <property type="entry name" value="NA-bd_OB-fold"/>
</dbReference>
<proteinExistence type="inferred from homology"/>
<dbReference type="Gene3D" id="2.40.50.140">
    <property type="entry name" value="Nucleic acid-binding proteins"/>
    <property type="match status" value="1"/>
</dbReference>
<dbReference type="Pfam" id="PF01965">
    <property type="entry name" value="DJ-1_PfpI"/>
    <property type="match status" value="1"/>
</dbReference>
<dbReference type="InterPro" id="IPR006286">
    <property type="entry name" value="C56_PfpI-like"/>
</dbReference>
<dbReference type="InterPro" id="IPR029062">
    <property type="entry name" value="Class_I_gatase-like"/>
</dbReference>
<feature type="domain" description="DJ-1/PfpI" evidence="2">
    <location>
        <begin position="223"/>
        <end position="262"/>
    </location>
</feature>
<evidence type="ECO:0000313" key="4">
    <source>
        <dbReference type="Proteomes" id="UP000604825"/>
    </source>
</evidence>
<comment type="similarity">
    <text evidence="1">Belongs to the peptidase C56 family.</text>
</comment>
<dbReference type="AlphaFoldDB" id="A0A811RQS8"/>
<comment type="caution">
    <text evidence="3">The sequence shown here is derived from an EMBL/GenBank/DDBJ whole genome shotgun (WGS) entry which is preliminary data.</text>
</comment>
<protein>
    <recommendedName>
        <fullName evidence="2">DJ-1/PfpI domain-containing protein</fullName>
    </recommendedName>
</protein>
<evidence type="ECO:0000259" key="2">
    <source>
        <dbReference type="Pfam" id="PF01965"/>
    </source>
</evidence>
<dbReference type="PANTHER" id="PTHR42733:SF2">
    <property type="entry name" value="DJ-1_THIJ_PFPI FAMILY PROTEIN"/>
    <property type="match status" value="1"/>
</dbReference>
<dbReference type="EMBL" id="CAJGYO010000016">
    <property type="protein sequence ID" value="CAD6272965.1"/>
    <property type="molecule type" value="Genomic_DNA"/>
</dbReference>
<dbReference type="OrthoDB" id="10576186at2759"/>
<dbReference type="InterPro" id="IPR002818">
    <property type="entry name" value="DJ-1/PfpI"/>
</dbReference>
<name>A0A811RQS8_9POAL</name>
<keyword evidence="4" id="KW-1185">Reference proteome</keyword>
<dbReference type="SUPFAM" id="SSF52317">
    <property type="entry name" value="Class I glutamine amidotransferase-like"/>
    <property type="match status" value="1"/>
</dbReference>
<gene>
    <name evidence="3" type="ORF">NCGR_LOCUS56234</name>
</gene>
<dbReference type="Proteomes" id="UP000604825">
    <property type="component" value="Unassembled WGS sequence"/>
</dbReference>
<dbReference type="PANTHER" id="PTHR42733">
    <property type="entry name" value="DJ-1 PROTEIN"/>
    <property type="match status" value="1"/>
</dbReference>
<reference evidence="3" key="1">
    <citation type="submission" date="2020-10" db="EMBL/GenBank/DDBJ databases">
        <authorList>
            <person name="Han B."/>
            <person name="Lu T."/>
            <person name="Zhao Q."/>
            <person name="Huang X."/>
            <person name="Zhao Y."/>
        </authorList>
    </citation>
    <scope>NUCLEOTIDE SEQUENCE</scope>
</reference>
<evidence type="ECO:0000256" key="1">
    <source>
        <dbReference type="ARBA" id="ARBA00008542"/>
    </source>
</evidence>
<organism evidence="3 4">
    <name type="scientific">Miscanthus lutarioriparius</name>
    <dbReference type="NCBI Taxonomy" id="422564"/>
    <lineage>
        <taxon>Eukaryota</taxon>
        <taxon>Viridiplantae</taxon>
        <taxon>Streptophyta</taxon>
        <taxon>Embryophyta</taxon>
        <taxon>Tracheophyta</taxon>
        <taxon>Spermatophyta</taxon>
        <taxon>Magnoliopsida</taxon>
        <taxon>Liliopsida</taxon>
        <taxon>Poales</taxon>
        <taxon>Poaceae</taxon>
        <taxon>PACMAD clade</taxon>
        <taxon>Panicoideae</taxon>
        <taxon>Andropogonodae</taxon>
        <taxon>Andropogoneae</taxon>
        <taxon>Saccharinae</taxon>
        <taxon>Miscanthus</taxon>
    </lineage>
</organism>